<dbReference type="InterPro" id="IPR011701">
    <property type="entry name" value="MFS"/>
</dbReference>
<evidence type="ECO:0000256" key="2">
    <source>
        <dbReference type="ARBA" id="ARBA00022692"/>
    </source>
</evidence>
<dbReference type="GO" id="GO:0022857">
    <property type="term" value="F:transmembrane transporter activity"/>
    <property type="evidence" value="ECO:0007669"/>
    <property type="project" value="InterPro"/>
</dbReference>
<dbReference type="Gene3D" id="1.20.1250.20">
    <property type="entry name" value="MFS general substrate transporter like domains"/>
    <property type="match status" value="1"/>
</dbReference>
<proteinExistence type="predicted"/>
<dbReference type="Pfam" id="PF07690">
    <property type="entry name" value="MFS_1"/>
    <property type="match status" value="1"/>
</dbReference>
<comment type="caution">
    <text evidence="6">The sequence shown here is derived from an EMBL/GenBank/DDBJ whole genome shotgun (WGS) entry which is preliminary data.</text>
</comment>
<keyword evidence="2 5" id="KW-0812">Transmembrane</keyword>
<feature type="transmembrane region" description="Helical" evidence="5">
    <location>
        <begin position="419"/>
        <end position="440"/>
    </location>
</feature>
<dbReference type="SUPFAM" id="SSF103473">
    <property type="entry name" value="MFS general substrate transporter"/>
    <property type="match status" value="1"/>
</dbReference>
<feature type="transmembrane region" description="Helical" evidence="5">
    <location>
        <begin position="194"/>
        <end position="213"/>
    </location>
</feature>
<evidence type="ECO:0000313" key="6">
    <source>
        <dbReference type="EMBL" id="OWF38378.1"/>
    </source>
</evidence>
<name>A0A210PPH4_MIZYE</name>
<feature type="transmembrane region" description="Helical" evidence="5">
    <location>
        <begin position="254"/>
        <end position="277"/>
    </location>
</feature>
<sequence length="492" mass="54232">MGEVSAYTEERTPLLINRVHRGTINEQDYTEPTHLQISGNGNDSLQQNNITENTGECCQTEPEQLPVAIGQTSSQHRNECDVMDKGYLQKDNGRQQSAENGVETEEALRPVVKARKGKTCTGGTFSQRVYICLAVSFYFFAIMMDDEAWPQLVRSRVVRDTGANLSHTQVAGCTVNYTISNNTTVKVQQLSTTINTYFLMAAYIPAIFSNVIIGKLTDKFGRKIGLYSAIVGAIVKYSIIAVCIHFNLNIDISYVGFVLYGLSGTYSIISQTSNAFAADITEAGTDRAFFFAIVSFFKGLATLLGQFAAGYIIQYVGQFYIYIIAIGAMMCAFFTVAFCLSESGFRQQRNGDLAIQQCERTGQTSVSEMDSKPPDRSNRSLQGVLLAAYILTCLRDMGLSTVTSLFMLDSPFCWTSVQIGWLLSLITVCKLVGTLLVGLFQKCTSDVIIAIIGTITTAASHSLFTFAYNDVMVYSGMFLKKLYLMHQKVCVS</sequence>
<dbReference type="InterPro" id="IPR036259">
    <property type="entry name" value="MFS_trans_sf"/>
</dbReference>
<keyword evidence="7" id="KW-1185">Reference proteome</keyword>
<gene>
    <name evidence="6" type="ORF">KP79_PYT10745</name>
</gene>
<dbReference type="PANTHER" id="PTHR23507:SF1">
    <property type="entry name" value="FI18259P1-RELATED"/>
    <property type="match status" value="1"/>
</dbReference>
<feature type="transmembrane region" description="Helical" evidence="5">
    <location>
        <begin position="384"/>
        <end position="407"/>
    </location>
</feature>
<keyword evidence="4 5" id="KW-0472">Membrane</keyword>
<dbReference type="Proteomes" id="UP000242188">
    <property type="component" value="Unassembled WGS sequence"/>
</dbReference>
<dbReference type="OrthoDB" id="3026777at2759"/>
<evidence type="ECO:0000256" key="3">
    <source>
        <dbReference type="ARBA" id="ARBA00022989"/>
    </source>
</evidence>
<evidence type="ECO:0000256" key="1">
    <source>
        <dbReference type="ARBA" id="ARBA00004141"/>
    </source>
</evidence>
<keyword evidence="3 5" id="KW-1133">Transmembrane helix</keyword>
<dbReference type="AlphaFoldDB" id="A0A210PPH4"/>
<dbReference type="GO" id="GO:0016020">
    <property type="term" value="C:membrane"/>
    <property type="evidence" value="ECO:0007669"/>
    <property type="project" value="UniProtKB-SubCell"/>
</dbReference>
<evidence type="ECO:0000256" key="4">
    <source>
        <dbReference type="ARBA" id="ARBA00023136"/>
    </source>
</evidence>
<protein>
    <submittedName>
        <fullName evidence="6">Solute carrier family 46 member 3</fullName>
    </submittedName>
</protein>
<feature type="transmembrane region" description="Helical" evidence="5">
    <location>
        <begin position="319"/>
        <end position="340"/>
    </location>
</feature>
<feature type="transmembrane region" description="Helical" evidence="5">
    <location>
        <begin position="125"/>
        <end position="144"/>
    </location>
</feature>
<dbReference type="EMBL" id="NEDP02005568">
    <property type="protein sequence ID" value="OWF38378.1"/>
    <property type="molecule type" value="Genomic_DNA"/>
</dbReference>
<comment type="subcellular location">
    <subcellularLocation>
        <location evidence="1">Membrane</location>
        <topology evidence="1">Multi-pass membrane protein</topology>
    </subcellularLocation>
</comment>
<reference evidence="6 7" key="1">
    <citation type="journal article" date="2017" name="Nat. Ecol. Evol.">
        <title>Scallop genome provides insights into evolution of bilaterian karyotype and development.</title>
        <authorList>
            <person name="Wang S."/>
            <person name="Zhang J."/>
            <person name="Jiao W."/>
            <person name="Li J."/>
            <person name="Xun X."/>
            <person name="Sun Y."/>
            <person name="Guo X."/>
            <person name="Huan P."/>
            <person name="Dong B."/>
            <person name="Zhang L."/>
            <person name="Hu X."/>
            <person name="Sun X."/>
            <person name="Wang J."/>
            <person name="Zhao C."/>
            <person name="Wang Y."/>
            <person name="Wang D."/>
            <person name="Huang X."/>
            <person name="Wang R."/>
            <person name="Lv J."/>
            <person name="Li Y."/>
            <person name="Zhang Z."/>
            <person name="Liu B."/>
            <person name="Lu W."/>
            <person name="Hui Y."/>
            <person name="Liang J."/>
            <person name="Zhou Z."/>
            <person name="Hou R."/>
            <person name="Li X."/>
            <person name="Liu Y."/>
            <person name="Li H."/>
            <person name="Ning X."/>
            <person name="Lin Y."/>
            <person name="Zhao L."/>
            <person name="Xing Q."/>
            <person name="Dou J."/>
            <person name="Li Y."/>
            <person name="Mao J."/>
            <person name="Guo H."/>
            <person name="Dou H."/>
            <person name="Li T."/>
            <person name="Mu C."/>
            <person name="Jiang W."/>
            <person name="Fu Q."/>
            <person name="Fu X."/>
            <person name="Miao Y."/>
            <person name="Liu J."/>
            <person name="Yu Q."/>
            <person name="Li R."/>
            <person name="Liao H."/>
            <person name="Li X."/>
            <person name="Kong Y."/>
            <person name="Jiang Z."/>
            <person name="Chourrout D."/>
            <person name="Li R."/>
            <person name="Bao Z."/>
        </authorList>
    </citation>
    <scope>NUCLEOTIDE SEQUENCE [LARGE SCALE GENOMIC DNA]</scope>
    <source>
        <strain evidence="6 7">PY_sf001</strain>
    </source>
</reference>
<feature type="transmembrane region" description="Helical" evidence="5">
    <location>
        <begin position="447"/>
        <end position="468"/>
    </location>
</feature>
<feature type="transmembrane region" description="Helical" evidence="5">
    <location>
        <begin position="225"/>
        <end position="248"/>
    </location>
</feature>
<evidence type="ECO:0000313" key="7">
    <source>
        <dbReference type="Proteomes" id="UP000242188"/>
    </source>
</evidence>
<dbReference type="PANTHER" id="PTHR23507">
    <property type="entry name" value="ZGC:174356"/>
    <property type="match status" value="1"/>
</dbReference>
<feature type="transmembrane region" description="Helical" evidence="5">
    <location>
        <begin position="289"/>
        <end position="313"/>
    </location>
</feature>
<evidence type="ECO:0000256" key="5">
    <source>
        <dbReference type="SAM" id="Phobius"/>
    </source>
</evidence>
<organism evidence="6 7">
    <name type="scientific">Mizuhopecten yessoensis</name>
    <name type="common">Japanese scallop</name>
    <name type="synonym">Patinopecten yessoensis</name>
    <dbReference type="NCBI Taxonomy" id="6573"/>
    <lineage>
        <taxon>Eukaryota</taxon>
        <taxon>Metazoa</taxon>
        <taxon>Spiralia</taxon>
        <taxon>Lophotrochozoa</taxon>
        <taxon>Mollusca</taxon>
        <taxon>Bivalvia</taxon>
        <taxon>Autobranchia</taxon>
        <taxon>Pteriomorphia</taxon>
        <taxon>Pectinida</taxon>
        <taxon>Pectinoidea</taxon>
        <taxon>Pectinidae</taxon>
        <taxon>Mizuhopecten</taxon>
    </lineage>
</organism>
<accession>A0A210PPH4</accession>